<dbReference type="Gene3D" id="3.30.980.10">
    <property type="entry name" value="Threonyl-trna Synthetase, Chain A, domain 2"/>
    <property type="match status" value="1"/>
</dbReference>
<dbReference type="GO" id="GO:0005737">
    <property type="term" value="C:cytoplasm"/>
    <property type="evidence" value="ECO:0007669"/>
    <property type="project" value="InterPro"/>
</dbReference>
<dbReference type="SUPFAM" id="SSF55186">
    <property type="entry name" value="ThrRS/AlaRS common domain"/>
    <property type="match status" value="1"/>
</dbReference>
<dbReference type="AlphaFoldDB" id="A0A0G1FQV1"/>
<gene>
    <name evidence="11" type="ORF">UV74_C0013G0538</name>
</gene>
<evidence type="ECO:0000256" key="7">
    <source>
        <dbReference type="ARBA" id="ARBA00022884"/>
    </source>
</evidence>
<comment type="caution">
    <text evidence="11">The sequence shown here is derived from an EMBL/GenBank/DDBJ whole genome shotgun (WGS) entry which is preliminary data.</text>
</comment>
<dbReference type="Proteomes" id="UP000034090">
    <property type="component" value="Unassembled WGS sequence"/>
</dbReference>
<dbReference type="GO" id="GO:0005524">
    <property type="term" value="F:ATP binding"/>
    <property type="evidence" value="ECO:0007669"/>
    <property type="project" value="UniProtKB-KW"/>
</dbReference>
<organism evidence="11 12">
    <name type="scientific">Candidatus Woesebacteria bacterium GW2011_GWB1_43_14</name>
    <dbReference type="NCBI Taxonomy" id="1618578"/>
    <lineage>
        <taxon>Bacteria</taxon>
        <taxon>Candidatus Woeseibacteriota</taxon>
    </lineage>
</organism>
<dbReference type="GO" id="GO:0002161">
    <property type="term" value="F:aminoacyl-tRNA deacylase activity"/>
    <property type="evidence" value="ECO:0007669"/>
    <property type="project" value="TreeGrafter"/>
</dbReference>
<dbReference type="InterPro" id="IPR045864">
    <property type="entry name" value="aa-tRNA-synth_II/BPL/LPL"/>
</dbReference>
<dbReference type="Pfam" id="PF07973">
    <property type="entry name" value="tRNA_SAD"/>
    <property type="match status" value="1"/>
</dbReference>
<dbReference type="PROSITE" id="PS50860">
    <property type="entry name" value="AA_TRNA_LIGASE_II_ALA"/>
    <property type="match status" value="1"/>
</dbReference>
<dbReference type="GO" id="GO:0004813">
    <property type="term" value="F:alanine-tRNA ligase activity"/>
    <property type="evidence" value="ECO:0007669"/>
    <property type="project" value="UniProtKB-EC"/>
</dbReference>
<feature type="domain" description="Alanyl-transfer RNA synthetases family profile" evidence="10">
    <location>
        <begin position="12"/>
        <end position="588"/>
    </location>
</feature>
<evidence type="ECO:0000256" key="4">
    <source>
        <dbReference type="ARBA" id="ARBA00022598"/>
    </source>
</evidence>
<dbReference type="EMBL" id="LCFQ01000013">
    <property type="protein sequence ID" value="KKS97416.1"/>
    <property type="molecule type" value="Genomic_DNA"/>
</dbReference>
<evidence type="ECO:0000256" key="9">
    <source>
        <dbReference type="ARBA" id="ARBA00023146"/>
    </source>
</evidence>
<dbReference type="InterPro" id="IPR012947">
    <property type="entry name" value="tRNA_SAD"/>
</dbReference>
<dbReference type="InterPro" id="IPR018164">
    <property type="entry name" value="Ala-tRNA-synth_IIc_N"/>
</dbReference>
<comment type="similarity">
    <text evidence="1">Belongs to the class-II aminoacyl-tRNA synthetase family.</text>
</comment>
<dbReference type="SUPFAM" id="SSF55681">
    <property type="entry name" value="Class II aaRS and biotin synthetases"/>
    <property type="match status" value="1"/>
</dbReference>
<dbReference type="PANTHER" id="PTHR11777:SF9">
    <property type="entry name" value="ALANINE--TRNA LIGASE, CYTOPLASMIC"/>
    <property type="match status" value="1"/>
</dbReference>
<protein>
    <recommendedName>
        <fullName evidence="2">alanine--tRNA ligase</fullName>
        <ecNumber evidence="2">6.1.1.7</ecNumber>
    </recommendedName>
</protein>
<dbReference type="SMART" id="SM00863">
    <property type="entry name" value="tRNA_SAD"/>
    <property type="match status" value="1"/>
</dbReference>
<dbReference type="PATRIC" id="fig|1618578.3.peg.894"/>
<keyword evidence="6" id="KW-0067">ATP-binding</keyword>
<dbReference type="FunFam" id="3.30.980.10:FF:000004">
    <property type="entry name" value="Alanine--tRNA ligase, cytoplasmic"/>
    <property type="match status" value="1"/>
</dbReference>
<dbReference type="PRINTS" id="PR00980">
    <property type="entry name" value="TRNASYNTHALA"/>
</dbReference>
<keyword evidence="5" id="KW-0547">Nucleotide-binding</keyword>
<evidence type="ECO:0000313" key="11">
    <source>
        <dbReference type="EMBL" id="KKS97416.1"/>
    </source>
</evidence>
<dbReference type="NCBIfam" id="NF002436">
    <property type="entry name" value="PRK01584.1"/>
    <property type="match status" value="1"/>
</dbReference>
<dbReference type="SUPFAM" id="SSF101353">
    <property type="entry name" value="Putative anticodon-binding domain of alanyl-tRNA synthetase (AlaRS)"/>
    <property type="match status" value="1"/>
</dbReference>
<dbReference type="PANTHER" id="PTHR11777">
    <property type="entry name" value="ALANYL-TRNA SYNTHETASE"/>
    <property type="match status" value="1"/>
</dbReference>
<dbReference type="Pfam" id="PF01411">
    <property type="entry name" value="tRNA-synt_2c"/>
    <property type="match status" value="1"/>
</dbReference>
<keyword evidence="3" id="KW-0820">tRNA-binding</keyword>
<evidence type="ECO:0000259" key="10">
    <source>
        <dbReference type="PROSITE" id="PS50860"/>
    </source>
</evidence>
<dbReference type="InterPro" id="IPR002318">
    <property type="entry name" value="Ala-tRNA-lgiase_IIc"/>
</dbReference>
<dbReference type="Gene3D" id="3.30.54.20">
    <property type="match status" value="1"/>
</dbReference>
<reference evidence="11 12" key="1">
    <citation type="journal article" date="2015" name="Nature">
        <title>rRNA introns, odd ribosomes, and small enigmatic genomes across a large radiation of phyla.</title>
        <authorList>
            <person name="Brown C.T."/>
            <person name="Hug L.A."/>
            <person name="Thomas B.C."/>
            <person name="Sharon I."/>
            <person name="Castelle C.J."/>
            <person name="Singh A."/>
            <person name="Wilkins M.J."/>
            <person name="Williams K.H."/>
            <person name="Banfield J.F."/>
        </authorList>
    </citation>
    <scope>NUCLEOTIDE SEQUENCE [LARGE SCALE GENOMIC DNA]</scope>
</reference>
<dbReference type="STRING" id="1618578.UV74_C0013G0538"/>
<proteinExistence type="inferred from homology"/>
<evidence type="ECO:0000256" key="6">
    <source>
        <dbReference type="ARBA" id="ARBA00022840"/>
    </source>
</evidence>
<keyword evidence="4 11" id="KW-0436">Ligase</keyword>
<dbReference type="Gene3D" id="3.30.930.10">
    <property type="entry name" value="Bira Bifunctional Protein, Domain 2"/>
    <property type="match status" value="1"/>
</dbReference>
<accession>A0A0G1FQV1</accession>
<dbReference type="CDD" id="cd00673">
    <property type="entry name" value="AlaRS_core"/>
    <property type="match status" value="1"/>
</dbReference>
<evidence type="ECO:0000256" key="1">
    <source>
        <dbReference type="ARBA" id="ARBA00008226"/>
    </source>
</evidence>
<dbReference type="GO" id="GO:0000049">
    <property type="term" value="F:tRNA binding"/>
    <property type="evidence" value="ECO:0007669"/>
    <property type="project" value="UniProtKB-KW"/>
</dbReference>
<evidence type="ECO:0000313" key="12">
    <source>
        <dbReference type="Proteomes" id="UP000034090"/>
    </source>
</evidence>
<dbReference type="EC" id="6.1.1.7" evidence="2"/>
<sequence>MDRKRILYNLGMTTAEIRAKYLKFFIGKPRNHKEISPAPLVPENDPTTLFTSSGMQQLVPYLTGENHPEGKRLVDVQPSIRLQDIDEVGDNRHTTFFEMLGNWSLGDYFKAEQLPWVWEFFTKELGLDGNRLYVSCFEGNKEVPRDTESAKIWKKIRVPEDHIFFYGVKENWWSRSGPPNKMPVGEIGGPDSEIFYEFTQVKHDPKFGEKCHPNCECGRFLEIGNSVFIQYQKTKEGLKELSQKNVDFGGGLERIAAAMNDDPDVFKIDAFVLLIKKISSVTGKAYKRNETSMRIIADHMRAANMIIREGVEPSNKQQGYVLRRLIRRSALKVRDLKGKLVGGDLSLNFESDIAKVIEDEVGRFSISLEKGMKQIEKIDSVDSKKAFDLYQTYGFPFEVTQEIFADKGQKIDKDKFQKELEMHQEKSRSASAGKFKGGLADSSEATKKLHTVTHLLHAALRSILGDHVSQKGSNITSDRLRFDFSHKEKLNEDEIKKVEVLINKEIDKDLEVTSETMTLDEAKDAGALAFFGHKYDELVKVYSIGKFSKEVCGGPHVKRLSEIKGHVRINKEESVSSGVRRIYAVIEK</sequence>
<keyword evidence="7" id="KW-0694">RNA-binding</keyword>
<dbReference type="GO" id="GO:0006419">
    <property type="term" value="P:alanyl-tRNA aminoacylation"/>
    <property type="evidence" value="ECO:0007669"/>
    <property type="project" value="InterPro"/>
</dbReference>
<evidence type="ECO:0000256" key="2">
    <source>
        <dbReference type="ARBA" id="ARBA00013168"/>
    </source>
</evidence>
<keyword evidence="8" id="KW-0648">Protein biosynthesis</keyword>
<name>A0A0G1FQV1_9BACT</name>
<dbReference type="InterPro" id="IPR050058">
    <property type="entry name" value="Ala-tRNA_ligase"/>
</dbReference>
<keyword evidence="9" id="KW-0030">Aminoacyl-tRNA synthetase</keyword>
<evidence type="ECO:0000256" key="3">
    <source>
        <dbReference type="ARBA" id="ARBA00022555"/>
    </source>
</evidence>
<dbReference type="InterPro" id="IPR018162">
    <property type="entry name" value="Ala-tRNA-ligase_IIc_anticod-bd"/>
</dbReference>
<dbReference type="InterPro" id="IPR018163">
    <property type="entry name" value="Thr/Ala-tRNA-synth_IIc_edit"/>
</dbReference>
<evidence type="ECO:0000256" key="8">
    <source>
        <dbReference type="ARBA" id="ARBA00022917"/>
    </source>
</evidence>
<dbReference type="InterPro" id="IPR018165">
    <property type="entry name" value="Ala-tRNA-synth_IIc_core"/>
</dbReference>
<evidence type="ECO:0000256" key="5">
    <source>
        <dbReference type="ARBA" id="ARBA00022741"/>
    </source>
</evidence>